<dbReference type="PANTHER" id="PTHR33209:SF1">
    <property type="entry name" value="PEPTIDASE S49 DOMAIN-CONTAINING PROTEIN"/>
    <property type="match status" value="1"/>
</dbReference>
<dbReference type="AlphaFoldDB" id="A0A930N482"/>
<evidence type="ECO:0000256" key="1">
    <source>
        <dbReference type="ARBA" id="ARBA00004370"/>
    </source>
</evidence>
<keyword evidence="6 8" id="KW-0472">Membrane</keyword>
<feature type="active site" description="Nucleophile" evidence="7">
    <location>
        <position position="390"/>
    </location>
</feature>
<comment type="caution">
    <text evidence="10">The sequence shown here is derived from an EMBL/GenBank/DDBJ whole genome shotgun (WGS) entry which is preliminary data.</text>
</comment>
<dbReference type="Proteomes" id="UP000757461">
    <property type="component" value="Unassembled WGS sequence"/>
</dbReference>
<evidence type="ECO:0000256" key="4">
    <source>
        <dbReference type="ARBA" id="ARBA00022801"/>
    </source>
</evidence>
<reference evidence="10" key="1">
    <citation type="submission" date="2020-04" db="EMBL/GenBank/DDBJ databases">
        <title>Deep metagenomics examines the oral microbiome during advanced dental caries in children, revealing novel taxa and co-occurrences with host molecules.</title>
        <authorList>
            <person name="Baker J.L."/>
            <person name="Morton J.T."/>
            <person name="Dinis M."/>
            <person name="Alvarez R."/>
            <person name="Tran N.C."/>
            <person name="Knight R."/>
            <person name="Edlund A."/>
        </authorList>
    </citation>
    <scope>NUCLEOTIDE SEQUENCE</scope>
    <source>
        <strain evidence="10">JCVI_25_bin.9</strain>
    </source>
</reference>
<evidence type="ECO:0000313" key="10">
    <source>
        <dbReference type="EMBL" id="MBF1414526.1"/>
    </source>
</evidence>
<dbReference type="PIRSF" id="PIRSF001217">
    <property type="entry name" value="Protease_4_SppA"/>
    <property type="match status" value="1"/>
</dbReference>
<dbReference type="InterPro" id="IPR047272">
    <property type="entry name" value="S49_SppA_C"/>
</dbReference>
<evidence type="ECO:0000313" key="11">
    <source>
        <dbReference type="Proteomes" id="UP000757461"/>
    </source>
</evidence>
<accession>A0A930N482</accession>
<dbReference type="InterPro" id="IPR004634">
    <property type="entry name" value="Pept_S49_pIV"/>
</dbReference>
<dbReference type="EMBL" id="JABZSQ010000031">
    <property type="protein sequence ID" value="MBF1414526.1"/>
    <property type="molecule type" value="Genomic_DNA"/>
</dbReference>
<keyword evidence="8" id="KW-1133">Transmembrane helix</keyword>
<feature type="domain" description="Peptidase S49" evidence="9">
    <location>
        <begin position="374"/>
        <end position="525"/>
    </location>
</feature>
<protein>
    <submittedName>
        <fullName evidence="10">Signal peptide peptidase SppA</fullName>
    </submittedName>
</protein>
<dbReference type="PANTHER" id="PTHR33209">
    <property type="entry name" value="PROTEASE 4"/>
    <property type="match status" value="1"/>
</dbReference>
<evidence type="ECO:0000256" key="6">
    <source>
        <dbReference type="ARBA" id="ARBA00023136"/>
    </source>
</evidence>
<comment type="similarity">
    <text evidence="2">Belongs to the peptidase S49 family.</text>
</comment>
<keyword evidence="5" id="KW-0720">Serine protease</keyword>
<dbReference type="Gene3D" id="3.90.226.10">
    <property type="entry name" value="2-enoyl-CoA Hydratase, Chain A, domain 1"/>
    <property type="match status" value="3"/>
</dbReference>
<dbReference type="CDD" id="cd07018">
    <property type="entry name" value="S49_SppA_67K_type"/>
    <property type="match status" value="1"/>
</dbReference>
<dbReference type="GO" id="GO:0016020">
    <property type="term" value="C:membrane"/>
    <property type="evidence" value="ECO:0007669"/>
    <property type="project" value="UniProtKB-SubCell"/>
</dbReference>
<dbReference type="GO" id="GO:0008236">
    <property type="term" value="F:serine-type peptidase activity"/>
    <property type="evidence" value="ECO:0007669"/>
    <property type="project" value="UniProtKB-KW"/>
</dbReference>
<dbReference type="InterPro" id="IPR029045">
    <property type="entry name" value="ClpP/crotonase-like_dom_sf"/>
</dbReference>
<gene>
    <name evidence="10" type="primary">sppA</name>
    <name evidence="10" type="ORF">HXN33_02980</name>
</gene>
<evidence type="ECO:0000256" key="8">
    <source>
        <dbReference type="SAM" id="Phobius"/>
    </source>
</evidence>
<feature type="transmembrane region" description="Helical" evidence="8">
    <location>
        <begin position="7"/>
        <end position="35"/>
    </location>
</feature>
<evidence type="ECO:0000256" key="5">
    <source>
        <dbReference type="ARBA" id="ARBA00022825"/>
    </source>
</evidence>
<dbReference type="GO" id="GO:0006465">
    <property type="term" value="P:signal peptide processing"/>
    <property type="evidence" value="ECO:0007669"/>
    <property type="project" value="InterPro"/>
</dbReference>
<comment type="subcellular location">
    <subcellularLocation>
        <location evidence="1">Membrane</location>
    </subcellularLocation>
</comment>
<dbReference type="InterPro" id="IPR002142">
    <property type="entry name" value="Peptidase_S49"/>
</dbReference>
<evidence type="ECO:0000259" key="9">
    <source>
        <dbReference type="Pfam" id="PF01343"/>
    </source>
</evidence>
<dbReference type="NCBIfam" id="TIGR00705">
    <property type="entry name" value="SppA_67K"/>
    <property type="match status" value="1"/>
</dbReference>
<dbReference type="RefSeq" id="WP_278528794.1">
    <property type="nucleotide sequence ID" value="NZ_JABZST010000012.1"/>
</dbReference>
<sequence length="591" mass="65601">MKQFFKFVFASFVGMLLFSIITVLFGVITITGMIASSQSTKEPSENSILILDLSGQLSERAEDNIINQIQGTDKGSIGLDNILTAIKNAKENDHVKGIYIEAGAFSADSYASLQAIHNALIEFKKSKKWIIAYGDTYTQGTYYLASAANKVYLNPQGQIDWRGLASQPIYIKDLLAKFGVKMQVVKVGAYKSATEMFTGDKMSEANREQTTAYLNSIWQNITNDVSKSRNIPAGKLNQYADSMMTLAPQEDYLKTKMVDGLLYTDQVKQLIKKELGIENSEDISQVTVADLQDSNEKEGNKDNQIAIYYAYGDIVDGTVEGLFAQNHTIDAQKVCKDLEKLSDDKKIKAVVIRINSGGGSAYASEQIWHQIIELKKQKPVVISMGGMAASGGYYISAPADWIVAEPTTLTGSIGIFGMFPDMSGLFTEKLGIKFDEVRTNKYSSFGTTTRPFSPEEMAFLGQYINRGYKLFRHRVAEGRKMTDVQVERIAQGHVFSGQDAQKIGLVDQLGGLEVAIAKAIKLAKISDHSLHIYPEQPSLMDQLLQESKPKNYLSEQLRANLGDYYEPFALLKTLNHQSAIQARIPYFPNIH</sequence>
<evidence type="ECO:0000256" key="7">
    <source>
        <dbReference type="PIRSR" id="PIRSR001217-1"/>
    </source>
</evidence>
<dbReference type="CDD" id="cd07023">
    <property type="entry name" value="S49_Sppa_N_C"/>
    <property type="match status" value="1"/>
</dbReference>
<feature type="active site" description="Proton donor/acceptor" evidence="7">
    <location>
        <position position="191"/>
    </location>
</feature>
<keyword evidence="8" id="KW-0812">Transmembrane</keyword>
<evidence type="ECO:0000256" key="2">
    <source>
        <dbReference type="ARBA" id="ARBA00008683"/>
    </source>
</evidence>
<keyword evidence="4" id="KW-0378">Hydrolase</keyword>
<keyword evidence="3" id="KW-0645">Protease</keyword>
<feature type="domain" description="Peptidase S49" evidence="9">
    <location>
        <begin position="123"/>
        <end position="276"/>
    </location>
</feature>
<dbReference type="InterPro" id="IPR004635">
    <property type="entry name" value="Pept_S49_SppA"/>
</dbReference>
<proteinExistence type="inferred from homology"/>
<organism evidence="10 11">
    <name type="scientific">Prevotella histicola</name>
    <dbReference type="NCBI Taxonomy" id="470565"/>
    <lineage>
        <taxon>Bacteria</taxon>
        <taxon>Pseudomonadati</taxon>
        <taxon>Bacteroidota</taxon>
        <taxon>Bacteroidia</taxon>
        <taxon>Bacteroidales</taxon>
        <taxon>Prevotellaceae</taxon>
        <taxon>Prevotella</taxon>
    </lineage>
</organism>
<dbReference type="Pfam" id="PF01343">
    <property type="entry name" value="Peptidase_S49"/>
    <property type="match status" value="2"/>
</dbReference>
<evidence type="ECO:0000256" key="3">
    <source>
        <dbReference type="ARBA" id="ARBA00022670"/>
    </source>
</evidence>
<dbReference type="Gene3D" id="6.20.330.10">
    <property type="match status" value="1"/>
</dbReference>
<name>A0A930N482_9BACT</name>
<dbReference type="NCBIfam" id="TIGR00706">
    <property type="entry name" value="SppA_dom"/>
    <property type="match status" value="1"/>
</dbReference>
<dbReference type="InterPro" id="IPR047217">
    <property type="entry name" value="S49_SppA_67K_type_N"/>
</dbReference>
<dbReference type="SUPFAM" id="SSF52096">
    <property type="entry name" value="ClpP/crotonase"/>
    <property type="match status" value="2"/>
</dbReference>